<evidence type="ECO:0000313" key="3">
    <source>
        <dbReference type="Proteomes" id="UP000189545"/>
    </source>
</evidence>
<reference evidence="2 3" key="1">
    <citation type="submission" date="2016-03" db="EMBL/GenBank/DDBJ databases">
        <title>Complete genome sequence of Shewanella psychrophila WP2, a deep sea bacterium isolated from west Pacific sediment.</title>
        <authorList>
            <person name="Xu G."/>
            <person name="Jian H."/>
        </authorList>
    </citation>
    <scope>NUCLEOTIDE SEQUENCE [LARGE SCALE GENOMIC DNA]</scope>
    <source>
        <strain evidence="2 3">WP2</strain>
    </source>
</reference>
<keyword evidence="3" id="KW-1185">Reference proteome</keyword>
<dbReference type="KEGG" id="spsw:Sps_01162"/>
<accession>A0A1S6HLF8</accession>
<name>A0A1S6HLF8_9GAMM</name>
<organism evidence="2 3">
    <name type="scientific">Shewanella psychrophila</name>
    <dbReference type="NCBI Taxonomy" id="225848"/>
    <lineage>
        <taxon>Bacteria</taxon>
        <taxon>Pseudomonadati</taxon>
        <taxon>Pseudomonadota</taxon>
        <taxon>Gammaproteobacteria</taxon>
        <taxon>Alteromonadales</taxon>
        <taxon>Shewanellaceae</taxon>
        <taxon>Shewanella</taxon>
    </lineage>
</organism>
<evidence type="ECO:0000256" key="1">
    <source>
        <dbReference type="SAM" id="SignalP"/>
    </source>
</evidence>
<keyword evidence="1" id="KW-0732">Signal</keyword>
<dbReference type="AlphaFoldDB" id="A0A1S6HLF8"/>
<dbReference type="EMBL" id="CP014782">
    <property type="protein sequence ID" value="AQS36334.1"/>
    <property type="molecule type" value="Genomic_DNA"/>
</dbReference>
<feature type="chain" id="PRO_5012390696" evidence="1">
    <location>
        <begin position="42"/>
        <end position="175"/>
    </location>
</feature>
<evidence type="ECO:0000313" key="2">
    <source>
        <dbReference type="EMBL" id="AQS36334.1"/>
    </source>
</evidence>
<proteinExistence type="predicted"/>
<gene>
    <name evidence="2" type="ORF">Sps_01162</name>
</gene>
<sequence>MLRITQLFKIYSQGCFLNPSTKIMMSIVLLGLTSLSLPASATVTITEIQPLKYPSVIKNLTSSTTVTVNWKGKLGGSTNATLLDNDYHQGRYLVTSDTSSPITINFFQLANEAKINLKTLRVRYKNKTYKGFPVSGLDNPGLNGEYLDIGAKMVAGKKSSEGQKYPQYTLTIEEQ</sequence>
<feature type="signal peptide" evidence="1">
    <location>
        <begin position="1"/>
        <end position="41"/>
    </location>
</feature>
<dbReference type="Proteomes" id="UP000189545">
    <property type="component" value="Chromosome"/>
</dbReference>
<protein>
    <submittedName>
        <fullName evidence="2">Uncharacterized protein</fullName>
    </submittedName>
</protein>